<organism evidence="1 2">
    <name type="scientific">Araneus ventricosus</name>
    <name type="common">Orbweaver spider</name>
    <name type="synonym">Epeira ventricosa</name>
    <dbReference type="NCBI Taxonomy" id="182803"/>
    <lineage>
        <taxon>Eukaryota</taxon>
        <taxon>Metazoa</taxon>
        <taxon>Ecdysozoa</taxon>
        <taxon>Arthropoda</taxon>
        <taxon>Chelicerata</taxon>
        <taxon>Arachnida</taxon>
        <taxon>Araneae</taxon>
        <taxon>Araneomorphae</taxon>
        <taxon>Entelegynae</taxon>
        <taxon>Araneoidea</taxon>
        <taxon>Araneidae</taxon>
        <taxon>Araneus</taxon>
    </lineage>
</organism>
<proteinExistence type="predicted"/>
<evidence type="ECO:0000313" key="2">
    <source>
        <dbReference type="Proteomes" id="UP000499080"/>
    </source>
</evidence>
<dbReference type="Proteomes" id="UP000499080">
    <property type="component" value="Unassembled WGS sequence"/>
</dbReference>
<reference evidence="1 2" key="1">
    <citation type="journal article" date="2019" name="Sci. Rep.">
        <title>Orb-weaving spider Araneus ventricosus genome elucidates the spidroin gene catalogue.</title>
        <authorList>
            <person name="Kono N."/>
            <person name="Nakamura H."/>
            <person name="Ohtoshi R."/>
            <person name="Moran D.A.P."/>
            <person name="Shinohara A."/>
            <person name="Yoshida Y."/>
            <person name="Fujiwara M."/>
            <person name="Mori M."/>
            <person name="Tomita M."/>
            <person name="Arakawa K."/>
        </authorList>
    </citation>
    <scope>NUCLEOTIDE SEQUENCE [LARGE SCALE GENOMIC DNA]</scope>
</reference>
<evidence type="ECO:0000313" key="1">
    <source>
        <dbReference type="EMBL" id="GBM50789.1"/>
    </source>
</evidence>
<dbReference type="AlphaFoldDB" id="A0A4Y2GDL8"/>
<keyword evidence="2" id="KW-1185">Reference proteome</keyword>
<accession>A0A4Y2GDL8</accession>
<dbReference type="EMBL" id="BGPR01001311">
    <property type="protein sequence ID" value="GBM50789.1"/>
    <property type="molecule type" value="Genomic_DNA"/>
</dbReference>
<sequence length="106" mass="12201">MQTSKGPVLWDVHRVHVAGQHFGTSWQTKSVQWPQGVHLQAFADDFALIVTDNTKEGLRKLNKFALDKFKDWADKNKLYVSMEKSSYVLSSKLVRGPTIKWREPTN</sequence>
<evidence type="ECO:0008006" key="3">
    <source>
        <dbReference type="Google" id="ProtNLM"/>
    </source>
</evidence>
<protein>
    <recommendedName>
        <fullName evidence="3">Reverse transcriptase domain-containing protein</fullName>
    </recommendedName>
</protein>
<gene>
    <name evidence="1" type="ORF">AVEN_137110_1</name>
</gene>
<comment type="caution">
    <text evidence="1">The sequence shown here is derived from an EMBL/GenBank/DDBJ whole genome shotgun (WGS) entry which is preliminary data.</text>
</comment>
<name>A0A4Y2GDL8_ARAVE</name>
<dbReference type="OrthoDB" id="411871at2759"/>